<evidence type="ECO:0000256" key="4">
    <source>
        <dbReference type="ARBA" id="ARBA00023163"/>
    </source>
</evidence>
<keyword evidence="4" id="KW-0804">Transcription</keyword>
<dbReference type="InterPro" id="IPR013324">
    <property type="entry name" value="RNA_pol_sigma_r3/r4-like"/>
</dbReference>
<protein>
    <submittedName>
        <fullName evidence="7">RNA polymerase sigma-70 factor (ECF subfamily)</fullName>
    </submittedName>
</protein>
<keyword evidence="2" id="KW-0805">Transcription regulation</keyword>
<dbReference type="InterPro" id="IPR007627">
    <property type="entry name" value="RNA_pol_sigma70_r2"/>
</dbReference>
<evidence type="ECO:0000256" key="2">
    <source>
        <dbReference type="ARBA" id="ARBA00023015"/>
    </source>
</evidence>
<evidence type="ECO:0000259" key="5">
    <source>
        <dbReference type="Pfam" id="PF04542"/>
    </source>
</evidence>
<sequence>MPPNLTTIFLSEKRSLMGSVMRIVRDPSTAEDLAQETYLRTRKALEAGPIDRIEAFLHHTARNLALDHERRRRTRARYERTDLEVQDCTEIPAETPSPETIAIERERVRHLAAALEKLPERTRRAWMLARVEGWPYPKIAEHLGVSQNTVFNDVKLAMGHCHDAMRKLGSL</sequence>
<dbReference type="InterPro" id="IPR039425">
    <property type="entry name" value="RNA_pol_sigma-70-like"/>
</dbReference>
<name>A0ABV2GRS7_9HYPH</name>
<dbReference type="RefSeq" id="WP_354492650.1">
    <property type="nucleotide sequence ID" value="NZ_JBEPMC010000007.1"/>
</dbReference>
<dbReference type="InterPro" id="IPR013249">
    <property type="entry name" value="RNA_pol_sigma70_r4_t2"/>
</dbReference>
<evidence type="ECO:0000313" key="7">
    <source>
        <dbReference type="EMBL" id="MET3580994.1"/>
    </source>
</evidence>
<dbReference type="PANTHER" id="PTHR43133:SF63">
    <property type="entry name" value="RNA POLYMERASE SIGMA FACTOR FECI-RELATED"/>
    <property type="match status" value="1"/>
</dbReference>
<proteinExistence type="inferred from homology"/>
<dbReference type="InterPro" id="IPR013325">
    <property type="entry name" value="RNA_pol_sigma_r2"/>
</dbReference>
<evidence type="ECO:0000256" key="3">
    <source>
        <dbReference type="ARBA" id="ARBA00023082"/>
    </source>
</evidence>
<dbReference type="InterPro" id="IPR014284">
    <property type="entry name" value="RNA_pol_sigma-70_dom"/>
</dbReference>
<accession>A0ABV2GRS7</accession>
<organism evidence="7 8">
    <name type="scientific">Mesorhizobium robiniae</name>
    <dbReference type="NCBI Taxonomy" id="559315"/>
    <lineage>
        <taxon>Bacteria</taxon>
        <taxon>Pseudomonadati</taxon>
        <taxon>Pseudomonadota</taxon>
        <taxon>Alphaproteobacteria</taxon>
        <taxon>Hyphomicrobiales</taxon>
        <taxon>Phyllobacteriaceae</taxon>
        <taxon>Mesorhizobium</taxon>
    </lineage>
</organism>
<evidence type="ECO:0000313" key="8">
    <source>
        <dbReference type="Proteomes" id="UP001549204"/>
    </source>
</evidence>
<dbReference type="InterPro" id="IPR036388">
    <property type="entry name" value="WH-like_DNA-bd_sf"/>
</dbReference>
<dbReference type="SUPFAM" id="SSF88946">
    <property type="entry name" value="Sigma2 domain of RNA polymerase sigma factors"/>
    <property type="match status" value="1"/>
</dbReference>
<gene>
    <name evidence="7" type="ORF">ABID19_004040</name>
</gene>
<dbReference type="Gene3D" id="1.10.10.10">
    <property type="entry name" value="Winged helix-like DNA-binding domain superfamily/Winged helix DNA-binding domain"/>
    <property type="match status" value="1"/>
</dbReference>
<feature type="domain" description="RNA polymerase sigma-70 region 2" evidence="5">
    <location>
        <begin position="11"/>
        <end position="73"/>
    </location>
</feature>
<evidence type="ECO:0000256" key="1">
    <source>
        <dbReference type="ARBA" id="ARBA00010641"/>
    </source>
</evidence>
<dbReference type="Pfam" id="PF04542">
    <property type="entry name" value="Sigma70_r2"/>
    <property type="match status" value="1"/>
</dbReference>
<dbReference type="PANTHER" id="PTHR43133">
    <property type="entry name" value="RNA POLYMERASE ECF-TYPE SIGMA FACTO"/>
    <property type="match status" value="1"/>
</dbReference>
<dbReference type="Pfam" id="PF08281">
    <property type="entry name" value="Sigma70_r4_2"/>
    <property type="match status" value="1"/>
</dbReference>
<keyword evidence="3" id="KW-0731">Sigma factor</keyword>
<evidence type="ECO:0000259" key="6">
    <source>
        <dbReference type="Pfam" id="PF08281"/>
    </source>
</evidence>
<dbReference type="NCBIfam" id="TIGR02937">
    <property type="entry name" value="sigma70-ECF"/>
    <property type="match status" value="1"/>
</dbReference>
<dbReference type="Gene3D" id="1.10.1740.10">
    <property type="match status" value="1"/>
</dbReference>
<reference evidence="7 8" key="1">
    <citation type="submission" date="2024-06" db="EMBL/GenBank/DDBJ databases">
        <title>Genomic Encyclopedia of Type Strains, Phase IV (KMG-IV): sequencing the most valuable type-strain genomes for metagenomic binning, comparative biology and taxonomic classification.</title>
        <authorList>
            <person name="Goeker M."/>
        </authorList>
    </citation>
    <scope>NUCLEOTIDE SEQUENCE [LARGE SCALE GENOMIC DNA]</scope>
    <source>
        <strain evidence="7 8">DSM 100022</strain>
    </source>
</reference>
<dbReference type="SUPFAM" id="SSF88659">
    <property type="entry name" value="Sigma3 and sigma4 domains of RNA polymerase sigma factors"/>
    <property type="match status" value="1"/>
</dbReference>
<feature type="domain" description="RNA polymerase sigma factor 70 region 4 type 2" evidence="6">
    <location>
        <begin position="111"/>
        <end position="161"/>
    </location>
</feature>
<dbReference type="Proteomes" id="UP001549204">
    <property type="component" value="Unassembled WGS sequence"/>
</dbReference>
<comment type="caution">
    <text evidence="7">The sequence shown here is derived from an EMBL/GenBank/DDBJ whole genome shotgun (WGS) entry which is preliminary data.</text>
</comment>
<keyword evidence="8" id="KW-1185">Reference proteome</keyword>
<comment type="similarity">
    <text evidence="1">Belongs to the sigma-70 factor family. ECF subfamily.</text>
</comment>
<dbReference type="EMBL" id="JBEPMC010000007">
    <property type="protein sequence ID" value="MET3580994.1"/>
    <property type="molecule type" value="Genomic_DNA"/>
</dbReference>